<dbReference type="PROSITE" id="PS00409">
    <property type="entry name" value="PROKAR_NTER_METHYL"/>
    <property type="match status" value="1"/>
</dbReference>
<comment type="subcellular location">
    <subcellularLocation>
        <location evidence="1">Cell outer membrane</location>
    </subcellularLocation>
</comment>
<dbReference type="Proteomes" id="UP000192582">
    <property type="component" value="Unassembled WGS sequence"/>
</dbReference>
<dbReference type="InterPro" id="IPR012902">
    <property type="entry name" value="N_methyl_site"/>
</dbReference>
<keyword evidence="2" id="KW-0998">Cell outer membrane</keyword>
<dbReference type="Pfam" id="PF07963">
    <property type="entry name" value="N_methyl"/>
    <property type="match status" value="1"/>
</dbReference>
<dbReference type="EMBL" id="FWWU01000009">
    <property type="protein sequence ID" value="SMB95677.1"/>
    <property type="molecule type" value="Genomic_DNA"/>
</dbReference>
<keyword evidence="3" id="KW-0812">Transmembrane</keyword>
<proteinExistence type="predicted"/>
<keyword evidence="5" id="KW-1185">Reference proteome</keyword>
<dbReference type="NCBIfam" id="TIGR02532">
    <property type="entry name" value="IV_pilin_GFxxxE"/>
    <property type="match status" value="1"/>
</dbReference>
<evidence type="ECO:0000256" key="2">
    <source>
        <dbReference type="ARBA" id="ARBA00023237"/>
    </source>
</evidence>
<gene>
    <name evidence="4" type="ORF">SAMN00790413_02941</name>
</gene>
<dbReference type="RefSeq" id="WP_084050233.1">
    <property type="nucleotide sequence ID" value="NZ_FWWU01000009.1"/>
</dbReference>
<feature type="transmembrane region" description="Helical" evidence="3">
    <location>
        <begin position="27"/>
        <end position="52"/>
    </location>
</feature>
<evidence type="ECO:0000256" key="1">
    <source>
        <dbReference type="ARBA" id="ARBA00004442"/>
    </source>
</evidence>
<evidence type="ECO:0000313" key="5">
    <source>
        <dbReference type="Proteomes" id="UP000192582"/>
    </source>
</evidence>
<organism evidence="4 5">
    <name type="scientific">Deinococcus hopiensis KR-140</name>
    <dbReference type="NCBI Taxonomy" id="695939"/>
    <lineage>
        <taxon>Bacteria</taxon>
        <taxon>Thermotogati</taxon>
        <taxon>Deinococcota</taxon>
        <taxon>Deinococci</taxon>
        <taxon>Deinococcales</taxon>
        <taxon>Deinococcaceae</taxon>
        <taxon>Deinococcus</taxon>
    </lineage>
</organism>
<evidence type="ECO:0000313" key="4">
    <source>
        <dbReference type="EMBL" id="SMB95677.1"/>
    </source>
</evidence>
<evidence type="ECO:0000256" key="3">
    <source>
        <dbReference type="SAM" id="Phobius"/>
    </source>
</evidence>
<sequence length="344" mass="36591">MEANSYRRQKPSLLPCRTSNLPFAEKGFTLLEILVATSIGAMVLGLAFTYYINISKLSSNDSSRVAASQNAQGAIDMLSNDLRQAGENLDFGLGISGVEIDNALQQIIVRSNISIASRTLIPRLPLCSVSGNTIQVNGPPPTSTVSTAACTYSDGDSNNDDDNVQRWRSYFDSKSNQPQAAILYRPASSTLPSAVAKAVVLSVNPRLTTTTSAGSFYRTSITLNSIVSSDFSAANNSQIILVDERRYKKLGDTLILALGGQTDSQAQVVAFNVQTLNASADLLNPTANVTSIGLNGPWSRIKNINITLGSKSPNSTILGSAQKSYTASIYPRNVASSPTNLTTP</sequence>
<dbReference type="GO" id="GO:0009279">
    <property type="term" value="C:cell outer membrane"/>
    <property type="evidence" value="ECO:0007669"/>
    <property type="project" value="UniProtKB-SubCell"/>
</dbReference>
<reference evidence="4 5" key="1">
    <citation type="submission" date="2017-04" db="EMBL/GenBank/DDBJ databases">
        <authorList>
            <person name="Afonso C.L."/>
            <person name="Miller P.J."/>
            <person name="Scott M.A."/>
            <person name="Spackman E."/>
            <person name="Goraichik I."/>
            <person name="Dimitrov K.M."/>
            <person name="Suarez D.L."/>
            <person name="Swayne D.E."/>
        </authorList>
    </citation>
    <scope>NUCLEOTIDE SEQUENCE [LARGE SCALE GENOMIC DNA]</scope>
    <source>
        <strain evidence="4 5">KR-140</strain>
    </source>
</reference>
<dbReference type="AlphaFoldDB" id="A0A1W1VQQ4"/>
<protein>
    <submittedName>
        <fullName evidence="4">Prepilin-type N-terminal cleavage/methylation domain-containing protein</fullName>
    </submittedName>
</protein>
<name>A0A1W1VQQ4_9DEIO</name>
<dbReference type="STRING" id="695939.SAMN00790413_02941"/>
<keyword evidence="3" id="KW-0472">Membrane</keyword>
<dbReference type="OrthoDB" id="68054at2"/>
<keyword evidence="3" id="KW-1133">Transmembrane helix</keyword>
<accession>A0A1W1VQQ4</accession>